<keyword evidence="2" id="KW-1185">Reference proteome</keyword>
<sequence length="217" mass="24658">MDDRDDTSRTWFDPSLVHVQADEAVLEFLDEEALIRLSGAPSWSRLIATKTPRGIAITVQNDVVMAMVRHIERRGDETIIRNQVFQVNPDYRGRRFGARALTVQARAAQALGFDAIELDATGNYVMATTGHPRDRHSGYYVWPRLGFDTNIPPSTLRRLPQKYKGCARISDLMASQEGQDDWFIHGDTLNDARFDVAPGSKSWDLLLAYCQQRHIRI</sequence>
<reference evidence="1" key="1">
    <citation type="submission" date="2022-10" db="EMBL/GenBank/DDBJ databases">
        <title>Characterization and whole genome sequencing of a new Roseateles species, isolated from fresh water.</title>
        <authorList>
            <person name="Guliayeva D.Y."/>
            <person name="Akhremchuk A.E."/>
            <person name="Sikolenko M.A."/>
            <person name="Valentovich L.N."/>
            <person name="Sidarenka A.V."/>
        </authorList>
    </citation>
    <scope>NUCLEOTIDE SEQUENCE</scope>
    <source>
        <strain evidence="1">BIM B-1768</strain>
    </source>
</reference>
<name>A0ABY6B3F7_9BURK</name>
<dbReference type="Proteomes" id="UP001064933">
    <property type="component" value="Chromosome"/>
</dbReference>
<dbReference type="EMBL" id="CP104562">
    <property type="protein sequence ID" value="UXH77810.1"/>
    <property type="molecule type" value="Genomic_DNA"/>
</dbReference>
<dbReference type="SUPFAM" id="SSF55729">
    <property type="entry name" value="Acyl-CoA N-acyltransferases (Nat)"/>
    <property type="match status" value="1"/>
</dbReference>
<gene>
    <name evidence="1" type="ORF">N4261_23005</name>
</gene>
<protein>
    <recommendedName>
        <fullName evidence="3">N-acetyltransferase domain-containing protein</fullName>
    </recommendedName>
</protein>
<accession>A0ABY6B3F7</accession>
<dbReference type="RefSeq" id="WP_261757565.1">
    <property type="nucleotide sequence ID" value="NZ_CP104562.2"/>
</dbReference>
<evidence type="ECO:0000313" key="2">
    <source>
        <dbReference type="Proteomes" id="UP001064933"/>
    </source>
</evidence>
<dbReference type="InterPro" id="IPR016181">
    <property type="entry name" value="Acyl_CoA_acyltransferase"/>
</dbReference>
<evidence type="ECO:0000313" key="1">
    <source>
        <dbReference type="EMBL" id="UXH77810.1"/>
    </source>
</evidence>
<organism evidence="1 2">
    <name type="scientific">Roseateles amylovorans</name>
    <dbReference type="NCBI Taxonomy" id="2978473"/>
    <lineage>
        <taxon>Bacteria</taxon>
        <taxon>Pseudomonadati</taxon>
        <taxon>Pseudomonadota</taxon>
        <taxon>Betaproteobacteria</taxon>
        <taxon>Burkholderiales</taxon>
        <taxon>Sphaerotilaceae</taxon>
        <taxon>Roseateles</taxon>
    </lineage>
</organism>
<evidence type="ECO:0008006" key="3">
    <source>
        <dbReference type="Google" id="ProtNLM"/>
    </source>
</evidence>
<dbReference type="Gene3D" id="3.40.630.30">
    <property type="match status" value="1"/>
</dbReference>
<proteinExistence type="predicted"/>